<dbReference type="Proteomes" id="UP000676194">
    <property type="component" value="Chromosome"/>
</dbReference>
<keyword evidence="5 12" id="KW-0067">ATP-binding</keyword>
<sequence>MLRKNQPKPPTEEQEAALRSDARITVVRACPGAGKTEVFVEAIRTRLRHWDHLNGGLAALSFTNVARDTIEERIGGATPYPHFIGTLDAFSYRFIVKPFGHLVGLPQNAIRLFPATIAKVLEDPVIKVGDKNHERASIYSISFFGGDREKPRMKTKLSRSNDFVVPPASEIRVLNEKKRFWKSTGIVTHSDCHYLSCCIVNHPTFGKNVRKILTSRFPVILIDELQDTGFFLARAFLAILAEEKSFGFVVGDPNQAIYGFSGANPSIFKDFESLANAKSLSLSLSHRCSKAVAKVANALSSTGSELIPIPSAIDGSACLSVHDLEEAVLSPAHVEFLKSLKIGSSLAILSRRTKTACGLKGEIVKDEFRGVSKAARRVHRALQLLINGEPREAHKLLQTELARIILGDETAKAIAWEERGISQLNLRNAVFSVLRNSFVYIPNESWNEWVKRTRDKVMEAAKSLGWTDDGKAFLTYRSCNEKGNTPRSNFMKTSSSMDWDVVSTISTIHKVKGAEFDTVILFVPKTTKGNCPSIEWWPGATDADERRIAYVAVSRAKIRFVLCVHKSVFKAIEQLRPDFIKCFEESIPMPQVSKPETPSLF</sequence>
<evidence type="ECO:0000259" key="13">
    <source>
        <dbReference type="PROSITE" id="PS51198"/>
    </source>
</evidence>
<dbReference type="AlphaFoldDB" id="A0A8E6B2S8"/>
<feature type="binding site" evidence="12">
    <location>
        <begin position="29"/>
        <end position="36"/>
    </location>
    <ligand>
        <name>ATP</name>
        <dbReference type="ChEBI" id="CHEBI:30616"/>
    </ligand>
</feature>
<keyword evidence="4 12" id="KW-0347">Helicase</keyword>
<dbReference type="Pfam" id="PF00580">
    <property type="entry name" value="UvrD-helicase"/>
    <property type="match status" value="1"/>
</dbReference>
<dbReference type="InterPro" id="IPR013986">
    <property type="entry name" value="DExx_box_DNA_helicase_dom_sf"/>
</dbReference>
<dbReference type="GO" id="GO:0043138">
    <property type="term" value="F:3'-5' DNA helicase activity"/>
    <property type="evidence" value="ECO:0007669"/>
    <property type="project" value="UniProtKB-EC"/>
</dbReference>
<dbReference type="GO" id="GO:0005524">
    <property type="term" value="F:ATP binding"/>
    <property type="evidence" value="ECO:0007669"/>
    <property type="project" value="UniProtKB-UniRule"/>
</dbReference>
<evidence type="ECO:0000256" key="5">
    <source>
        <dbReference type="ARBA" id="ARBA00022840"/>
    </source>
</evidence>
<keyword evidence="2 12" id="KW-0547">Nucleotide-binding</keyword>
<dbReference type="InterPro" id="IPR027417">
    <property type="entry name" value="P-loop_NTPase"/>
</dbReference>
<dbReference type="InterPro" id="IPR000212">
    <property type="entry name" value="DNA_helicase_UvrD/REP"/>
</dbReference>
<comment type="catalytic activity">
    <reaction evidence="8">
        <text>Couples ATP hydrolysis with the unwinding of duplex DNA by translocating in the 3'-5' direction.</text>
        <dbReference type="EC" id="5.6.2.4"/>
    </reaction>
</comment>
<reference evidence="14" key="1">
    <citation type="submission" date="2021-05" db="EMBL/GenBank/DDBJ databases">
        <title>Complete genome sequence of the cellulolytic planctomycete Telmatocola sphagniphila SP2T and characterization of the first cellulase from planctomycetes.</title>
        <authorList>
            <person name="Rakitin A.L."/>
            <person name="Beletsky A.V."/>
            <person name="Naumoff D.G."/>
            <person name="Kulichevskaya I.S."/>
            <person name="Mardanov A.V."/>
            <person name="Ravin N.V."/>
            <person name="Dedysh S.N."/>
        </authorList>
    </citation>
    <scope>NUCLEOTIDE SEQUENCE</scope>
    <source>
        <strain evidence="14">SP2T</strain>
    </source>
</reference>
<dbReference type="InterPro" id="IPR014016">
    <property type="entry name" value="UvrD-like_ATP-bd"/>
</dbReference>
<evidence type="ECO:0000313" key="14">
    <source>
        <dbReference type="EMBL" id="QVL30661.1"/>
    </source>
</evidence>
<dbReference type="GO" id="GO:0000725">
    <property type="term" value="P:recombinational repair"/>
    <property type="evidence" value="ECO:0007669"/>
    <property type="project" value="TreeGrafter"/>
</dbReference>
<dbReference type="PANTHER" id="PTHR11070:SF2">
    <property type="entry name" value="ATP-DEPENDENT DNA HELICASE SRS2"/>
    <property type="match status" value="1"/>
</dbReference>
<dbReference type="InterPro" id="IPR014017">
    <property type="entry name" value="DNA_helicase_UvrD-like_C"/>
</dbReference>
<evidence type="ECO:0000256" key="7">
    <source>
        <dbReference type="ARBA" id="ARBA00023235"/>
    </source>
</evidence>
<keyword evidence="15" id="KW-1185">Reference proteome</keyword>
<comment type="catalytic activity">
    <reaction evidence="11">
        <text>ATP + H2O = ADP + phosphate + H(+)</text>
        <dbReference type="Rhea" id="RHEA:13065"/>
        <dbReference type="ChEBI" id="CHEBI:15377"/>
        <dbReference type="ChEBI" id="CHEBI:15378"/>
        <dbReference type="ChEBI" id="CHEBI:30616"/>
        <dbReference type="ChEBI" id="CHEBI:43474"/>
        <dbReference type="ChEBI" id="CHEBI:456216"/>
        <dbReference type="EC" id="5.6.2.4"/>
    </reaction>
</comment>
<evidence type="ECO:0000256" key="12">
    <source>
        <dbReference type="PROSITE-ProRule" id="PRU00560"/>
    </source>
</evidence>
<feature type="domain" description="UvrD-like helicase ATP-binding" evidence="13">
    <location>
        <begin position="8"/>
        <end position="289"/>
    </location>
</feature>
<evidence type="ECO:0000256" key="9">
    <source>
        <dbReference type="ARBA" id="ARBA00034808"/>
    </source>
</evidence>
<evidence type="ECO:0000256" key="11">
    <source>
        <dbReference type="ARBA" id="ARBA00048988"/>
    </source>
</evidence>
<dbReference type="Gene3D" id="3.40.50.300">
    <property type="entry name" value="P-loop containing nucleotide triphosphate hydrolases"/>
    <property type="match status" value="2"/>
</dbReference>
<evidence type="ECO:0000256" key="10">
    <source>
        <dbReference type="ARBA" id="ARBA00034923"/>
    </source>
</evidence>
<dbReference type="GO" id="GO:0016787">
    <property type="term" value="F:hydrolase activity"/>
    <property type="evidence" value="ECO:0007669"/>
    <property type="project" value="UniProtKB-UniRule"/>
</dbReference>
<gene>
    <name evidence="14" type="ORF">KIH39_17605</name>
</gene>
<comment type="similarity">
    <text evidence="1">Belongs to the helicase family. UvrD subfamily.</text>
</comment>
<evidence type="ECO:0000256" key="2">
    <source>
        <dbReference type="ARBA" id="ARBA00022741"/>
    </source>
</evidence>
<dbReference type="KEGG" id="tsph:KIH39_17605"/>
<evidence type="ECO:0000256" key="1">
    <source>
        <dbReference type="ARBA" id="ARBA00009922"/>
    </source>
</evidence>
<organism evidence="14 15">
    <name type="scientific">Telmatocola sphagniphila</name>
    <dbReference type="NCBI Taxonomy" id="1123043"/>
    <lineage>
        <taxon>Bacteria</taxon>
        <taxon>Pseudomonadati</taxon>
        <taxon>Planctomycetota</taxon>
        <taxon>Planctomycetia</taxon>
        <taxon>Gemmatales</taxon>
        <taxon>Gemmataceae</taxon>
    </lineage>
</organism>
<accession>A0A8E6B2S8</accession>
<dbReference type="PANTHER" id="PTHR11070">
    <property type="entry name" value="UVRD / RECB / PCRA DNA HELICASE FAMILY MEMBER"/>
    <property type="match status" value="1"/>
</dbReference>
<evidence type="ECO:0000256" key="3">
    <source>
        <dbReference type="ARBA" id="ARBA00022801"/>
    </source>
</evidence>
<dbReference type="RefSeq" id="WP_213494532.1">
    <property type="nucleotide sequence ID" value="NZ_CP074694.1"/>
</dbReference>
<keyword evidence="7" id="KW-0413">Isomerase</keyword>
<name>A0A8E6B2S8_9BACT</name>
<dbReference type="PROSITE" id="PS51198">
    <property type="entry name" value="UVRD_HELICASE_ATP_BIND"/>
    <property type="match status" value="1"/>
</dbReference>
<protein>
    <recommendedName>
        <fullName evidence="9">DNA 3'-5' helicase</fullName>
        <ecNumber evidence="9">5.6.2.4</ecNumber>
    </recommendedName>
    <alternativeName>
        <fullName evidence="10">DNA 3'-5' helicase II</fullName>
    </alternativeName>
</protein>
<dbReference type="Gene3D" id="1.10.10.160">
    <property type="match status" value="1"/>
</dbReference>
<proteinExistence type="inferred from homology"/>
<dbReference type="EMBL" id="CP074694">
    <property type="protein sequence ID" value="QVL30661.1"/>
    <property type="molecule type" value="Genomic_DNA"/>
</dbReference>
<evidence type="ECO:0000256" key="8">
    <source>
        <dbReference type="ARBA" id="ARBA00034617"/>
    </source>
</evidence>
<dbReference type="EC" id="5.6.2.4" evidence="9"/>
<keyword evidence="6" id="KW-0238">DNA-binding</keyword>
<dbReference type="GO" id="GO:0003677">
    <property type="term" value="F:DNA binding"/>
    <property type="evidence" value="ECO:0007669"/>
    <property type="project" value="UniProtKB-KW"/>
</dbReference>
<dbReference type="SUPFAM" id="SSF52540">
    <property type="entry name" value="P-loop containing nucleoside triphosphate hydrolases"/>
    <property type="match status" value="1"/>
</dbReference>
<dbReference type="Pfam" id="PF13361">
    <property type="entry name" value="UvrD_C"/>
    <property type="match status" value="1"/>
</dbReference>
<keyword evidence="3 12" id="KW-0378">Hydrolase</keyword>
<evidence type="ECO:0000313" key="15">
    <source>
        <dbReference type="Proteomes" id="UP000676194"/>
    </source>
</evidence>
<evidence type="ECO:0000256" key="6">
    <source>
        <dbReference type="ARBA" id="ARBA00023125"/>
    </source>
</evidence>
<evidence type="ECO:0000256" key="4">
    <source>
        <dbReference type="ARBA" id="ARBA00022806"/>
    </source>
</evidence>